<reference evidence="6 7" key="1">
    <citation type="submission" date="2019-12" db="EMBL/GenBank/DDBJ databases">
        <title>Strain KN286 was isolated from seawater, which was collected from Caroline Seamount in the tropical western Pacific.</title>
        <authorList>
            <person name="Wang Q."/>
        </authorList>
    </citation>
    <scope>NUCLEOTIDE SEQUENCE [LARGE SCALE GENOMIC DNA]</scope>
    <source>
        <strain evidence="6 7">KN286</strain>
    </source>
</reference>
<evidence type="ECO:0000256" key="1">
    <source>
        <dbReference type="ARBA" id="ARBA00023002"/>
    </source>
</evidence>
<evidence type="ECO:0000259" key="4">
    <source>
        <dbReference type="Pfam" id="PF03446"/>
    </source>
</evidence>
<dbReference type="EMBL" id="WUWG01000007">
    <property type="protein sequence ID" value="MXU66646.1"/>
    <property type="molecule type" value="Genomic_DNA"/>
</dbReference>
<evidence type="ECO:0000256" key="3">
    <source>
        <dbReference type="PIRSR" id="PIRSR000103-1"/>
    </source>
</evidence>
<keyword evidence="2" id="KW-0520">NAD</keyword>
<sequence>MSRPALGFIGLGQMGVAMCHRLLDLGYPLTVVANRSRANIDAVVERGASEVATAREVAAASDITMLCMDTSASVESRMRGPDGVIAGLREGAVVIDFGTSLPGSTQALGDEVAAAGGTYLDAPLGRTPTHGRKGELNIMGSGDPDTFAKVRPVLDDLGENVFHLGPLGTGHTIKLINNFFAMTTASAMSEAFASADKAGIPRATLYKVMSAGPLHSGMMDFIKANAVDGDPNQLIFSIRNALKDVGYYAQMTEDAGATSLISPATRATLQRAVDDGFGDNLVPELVGFFAALNSGRTG</sequence>
<dbReference type="GO" id="GO:0051287">
    <property type="term" value="F:NAD binding"/>
    <property type="evidence" value="ECO:0007669"/>
    <property type="project" value="InterPro"/>
</dbReference>
<dbReference type="PANTHER" id="PTHR43060:SF15">
    <property type="entry name" value="3-HYDROXYISOBUTYRATE DEHYDROGENASE-LIKE 1, MITOCHONDRIAL-RELATED"/>
    <property type="match status" value="1"/>
</dbReference>
<dbReference type="Pfam" id="PF03446">
    <property type="entry name" value="NAD_binding_2"/>
    <property type="match status" value="1"/>
</dbReference>
<evidence type="ECO:0000313" key="6">
    <source>
        <dbReference type="EMBL" id="MXU66646.1"/>
    </source>
</evidence>
<keyword evidence="7" id="KW-1185">Reference proteome</keyword>
<keyword evidence="1" id="KW-0560">Oxidoreductase</keyword>
<evidence type="ECO:0000256" key="2">
    <source>
        <dbReference type="ARBA" id="ARBA00023027"/>
    </source>
</evidence>
<dbReference type="InterPro" id="IPR013328">
    <property type="entry name" value="6PGD_dom2"/>
</dbReference>
<evidence type="ECO:0000259" key="5">
    <source>
        <dbReference type="Pfam" id="PF14833"/>
    </source>
</evidence>
<evidence type="ECO:0000313" key="7">
    <source>
        <dbReference type="Proteomes" id="UP000436016"/>
    </source>
</evidence>
<dbReference type="InterPro" id="IPR029154">
    <property type="entry name" value="HIBADH-like_NADP-bd"/>
</dbReference>
<dbReference type="InterPro" id="IPR008927">
    <property type="entry name" value="6-PGluconate_DH-like_C_sf"/>
</dbReference>
<feature type="domain" description="3-hydroxyisobutyrate dehydrogenase-like NAD-binding" evidence="5">
    <location>
        <begin position="168"/>
        <end position="279"/>
    </location>
</feature>
<name>A0A6B0TRQ0_9RHOB</name>
<dbReference type="GO" id="GO:0016491">
    <property type="term" value="F:oxidoreductase activity"/>
    <property type="evidence" value="ECO:0007669"/>
    <property type="project" value="UniProtKB-KW"/>
</dbReference>
<feature type="active site" evidence="3">
    <location>
        <position position="174"/>
    </location>
</feature>
<dbReference type="Proteomes" id="UP000436016">
    <property type="component" value="Unassembled WGS sequence"/>
</dbReference>
<dbReference type="GO" id="GO:0050661">
    <property type="term" value="F:NADP binding"/>
    <property type="evidence" value="ECO:0007669"/>
    <property type="project" value="InterPro"/>
</dbReference>
<dbReference type="InterPro" id="IPR015815">
    <property type="entry name" value="HIBADH-related"/>
</dbReference>
<feature type="domain" description="6-phosphogluconate dehydrogenase NADP-binding" evidence="4">
    <location>
        <begin position="6"/>
        <end position="165"/>
    </location>
</feature>
<comment type="caution">
    <text evidence="6">The sequence shown here is derived from an EMBL/GenBank/DDBJ whole genome shotgun (WGS) entry which is preliminary data.</text>
</comment>
<organism evidence="6 7">
    <name type="scientific">Oceanomicrobium pacificus</name>
    <dbReference type="NCBI Taxonomy" id="2692916"/>
    <lineage>
        <taxon>Bacteria</taxon>
        <taxon>Pseudomonadati</taxon>
        <taxon>Pseudomonadota</taxon>
        <taxon>Alphaproteobacteria</taxon>
        <taxon>Rhodobacterales</taxon>
        <taxon>Paracoccaceae</taxon>
        <taxon>Oceanomicrobium</taxon>
    </lineage>
</organism>
<dbReference type="Gene3D" id="3.40.50.720">
    <property type="entry name" value="NAD(P)-binding Rossmann-like Domain"/>
    <property type="match status" value="1"/>
</dbReference>
<dbReference type="InterPro" id="IPR006115">
    <property type="entry name" value="6PGDH_NADP-bd"/>
</dbReference>
<protein>
    <submittedName>
        <fullName evidence="6">NAD-binding protein</fullName>
    </submittedName>
</protein>
<dbReference type="InterPro" id="IPR036291">
    <property type="entry name" value="NAD(P)-bd_dom_sf"/>
</dbReference>
<dbReference type="RefSeq" id="WP_160856317.1">
    <property type="nucleotide sequence ID" value="NZ_WUWG01000007.1"/>
</dbReference>
<dbReference type="Gene3D" id="1.10.1040.10">
    <property type="entry name" value="N-(1-d-carboxylethyl)-l-norvaline Dehydrogenase, domain 2"/>
    <property type="match status" value="1"/>
</dbReference>
<dbReference type="PIRSF" id="PIRSF000103">
    <property type="entry name" value="HIBADH"/>
    <property type="match status" value="1"/>
</dbReference>
<dbReference type="PANTHER" id="PTHR43060">
    <property type="entry name" value="3-HYDROXYISOBUTYRATE DEHYDROGENASE-LIKE 1, MITOCHONDRIAL-RELATED"/>
    <property type="match status" value="1"/>
</dbReference>
<gene>
    <name evidence="6" type="ORF">GSH16_14450</name>
</gene>
<proteinExistence type="predicted"/>
<accession>A0A6B0TRQ0</accession>
<dbReference type="Pfam" id="PF14833">
    <property type="entry name" value="NAD_binding_11"/>
    <property type="match status" value="1"/>
</dbReference>
<dbReference type="SUPFAM" id="SSF51735">
    <property type="entry name" value="NAD(P)-binding Rossmann-fold domains"/>
    <property type="match status" value="1"/>
</dbReference>
<dbReference type="AlphaFoldDB" id="A0A6B0TRQ0"/>
<dbReference type="SUPFAM" id="SSF48179">
    <property type="entry name" value="6-phosphogluconate dehydrogenase C-terminal domain-like"/>
    <property type="match status" value="1"/>
</dbReference>